<evidence type="ECO:0000313" key="7">
    <source>
        <dbReference type="EMBL" id="MBW4670879.1"/>
    </source>
</evidence>
<dbReference type="GO" id="GO:0032259">
    <property type="term" value="P:methylation"/>
    <property type="evidence" value="ECO:0007669"/>
    <property type="project" value="UniProtKB-KW"/>
</dbReference>
<dbReference type="InterPro" id="IPR026170">
    <property type="entry name" value="FAM173A/B"/>
</dbReference>
<dbReference type="SUPFAM" id="SSF53335">
    <property type="entry name" value="S-adenosyl-L-methionine-dependent methyltransferases"/>
    <property type="match status" value="1"/>
</dbReference>
<dbReference type="Proteomes" id="UP000729701">
    <property type="component" value="Unassembled WGS sequence"/>
</dbReference>
<evidence type="ECO:0000259" key="6">
    <source>
        <dbReference type="Pfam" id="PF13847"/>
    </source>
</evidence>
<name>A0A951QQZ0_9CYAN</name>
<evidence type="ECO:0000256" key="2">
    <source>
        <dbReference type="ARBA" id="ARBA00022679"/>
    </source>
</evidence>
<feature type="domain" description="Methyltransferase" evidence="6">
    <location>
        <begin position="81"/>
        <end position="190"/>
    </location>
</feature>
<keyword evidence="2" id="KW-0808">Transferase</keyword>
<dbReference type="AlphaFoldDB" id="A0A951QQZ0"/>
<proteinExistence type="predicted"/>
<feature type="compositionally biased region" description="Low complexity" evidence="4">
    <location>
        <begin position="36"/>
        <end position="49"/>
    </location>
</feature>
<keyword evidence="1 7" id="KW-0489">Methyltransferase</keyword>
<accession>A0A951QQZ0</accession>
<dbReference type="GO" id="GO:0016279">
    <property type="term" value="F:protein-lysine N-methyltransferase activity"/>
    <property type="evidence" value="ECO:0007669"/>
    <property type="project" value="InterPro"/>
</dbReference>
<reference evidence="7" key="2">
    <citation type="journal article" date="2022" name="Microbiol. Resour. Announc.">
        <title>Metagenome Sequencing to Explore Phylogenomics of Terrestrial Cyanobacteria.</title>
        <authorList>
            <person name="Ward R.D."/>
            <person name="Stajich J.E."/>
            <person name="Johansen J.R."/>
            <person name="Huntemann M."/>
            <person name="Clum A."/>
            <person name="Foster B."/>
            <person name="Foster B."/>
            <person name="Roux S."/>
            <person name="Palaniappan K."/>
            <person name="Varghese N."/>
            <person name="Mukherjee S."/>
            <person name="Reddy T.B.K."/>
            <person name="Daum C."/>
            <person name="Copeland A."/>
            <person name="Chen I.A."/>
            <person name="Ivanova N.N."/>
            <person name="Kyrpides N.C."/>
            <person name="Shapiro N."/>
            <person name="Eloe-Fadrosh E.A."/>
            <person name="Pietrasiak N."/>
        </authorList>
    </citation>
    <scope>NUCLEOTIDE SEQUENCE</scope>
    <source>
        <strain evidence="7">GSE-NOS-MK-12-04C</strain>
    </source>
</reference>
<feature type="signal peptide" evidence="5">
    <location>
        <begin position="1"/>
        <end position="34"/>
    </location>
</feature>
<evidence type="ECO:0000256" key="1">
    <source>
        <dbReference type="ARBA" id="ARBA00022603"/>
    </source>
</evidence>
<evidence type="ECO:0000256" key="4">
    <source>
        <dbReference type="SAM" id="MobiDB-lite"/>
    </source>
</evidence>
<dbReference type="InterPro" id="IPR025714">
    <property type="entry name" value="Methyltranfer_dom"/>
</dbReference>
<dbReference type="PANTHER" id="PTHR13610:SF11">
    <property type="entry name" value="METHYLTRANSFERASE DOMAIN-CONTAINING PROTEIN"/>
    <property type="match status" value="1"/>
</dbReference>
<dbReference type="PANTHER" id="PTHR13610">
    <property type="entry name" value="METHYLTRANSFERASE DOMAIN-CONTAINING PROTEIN"/>
    <property type="match status" value="1"/>
</dbReference>
<evidence type="ECO:0000256" key="5">
    <source>
        <dbReference type="SAM" id="SignalP"/>
    </source>
</evidence>
<organism evidence="7 8">
    <name type="scientific">Cyanomargarita calcarea GSE-NOS-MK-12-04C</name>
    <dbReference type="NCBI Taxonomy" id="2839659"/>
    <lineage>
        <taxon>Bacteria</taxon>
        <taxon>Bacillati</taxon>
        <taxon>Cyanobacteriota</taxon>
        <taxon>Cyanophyceae</taxon>
        <taxon>Nostocales</taxon>
        <taxon>Cyanomargaritaceae</taxon>
        <taxon>Cyanomargarita</taxon>
    </lineage>
</organism>
<gene>
    <name evidence="7" type="ORF">KME60_26515</name>
</gene>
<sequence>MQLQQMFKVLFASVSATSLMLAGCAQQVTPQANAEPTTNSVQVQQTTTPTTPPETKSPDVVYVPTPQAVVDKMLELAKVGKNDVIYDLGSGDGRIPITAAQKFGTQGVGIDIDPERIKEANANAQKAGVTDKVKFLQQDLFTTDFSKATVVTLYLLPELNVRLRPQLFKQLKPGTRIVSHAFDMGDWKPERTVQVDGKTIYYWTVPENVPANLQSSPTS</sequence>
<dbReference type="InterPro" id="IPR029063">
    <property type="entry name" value="SAM-dependent_MTases_sf"/>
</dbReference>
<evidence type="ECO:0000313" key="8">
    <source>
        <dbReference type="Proteomes" id="UP000729701"/>
    </source>
</evidence>
<keyword evidence="3" id="KW-0949">S-adenosyl-L-methionine</keyword>
<protein>
    <submittedName>
        <fullName evidence="7">Class I SAM-dependent methyltransferase</fullName>
    </submittedName>
</protein>
<keyword evidence="5" id="KW-0732">Signal</keyword>
<feature type="chain" id="PRO_5037705309" evidence="5">
    <location>
        <begin position="35"/>
        <end position="219"/>
    </location>
</feature>
<dbReference type="CDD" id="cd02440">
    <property type="entry name" value="AdoMet_MTases"/>
    <property type="match status" value="1"/>
</dbReference>
<dbReference type="Pfam" id="PF13847">
    <property type="entry name" value="Methyltransf_31"/>
    <property type="match status" value="1"/>
</dbReference>
<reference evidence="7" key="1">
    <citation type="submission" date="2021-05" db="EMBL/GenBank/DDBJ databases">
        <authorList>
            <person name="Pietrasiak N."/>
            <person name="Ward R."/>
            <person name="Stajich J.E."/>
            <person name="Kurbessoian T."/>
        </authorList>
    </citation>
    <scope>NUCLEOTIDE SEQUENCE</scope>
    <source>
        <strain evidence="7">GSE-NOS-MK-12-04C</strain>
    </source>
</reference>
<dbReference type="Gene3D" id="3.40.50.150">
    <property type="entry name" value="Vaccinia Virus protein VP39"/>
    <property type="match status" value="1"/>
</dbReference>
<evidence type="ECO:0000256" key="3">
    <source>
        <dbReference type="ARBA" id="ARBA00022691"/>
    </source>
</evidence>
<comment type="caution">
    <text evidence="7">The sequence shown here is derived from an EMBL/GenBank/DDBJ whole genome shotgun (WGS) entry which is preliminary data.</text>
</comment>
<feature type="region of interest" description="Disordered" evidence="4">
    <location>
        <begin position="32"/>
        <end position="57"/>
    </location>
</feature>
<dbReference type="EMBL" id="JAHHGZ010000036">
    <property type="protein sequence ID" value="MBW4670879.1"/>
    <property type="molecule type" value="Genomic_DNA"/>
</dbReference>